<evidence type="ECO:0000259" key="3">
    <source>
        <dbReference type="SMART" id="SM00065"/>
    </source>
</evidence>
<evidence type="ECO:0000313" key="5">
    <source>
        <dbReference type="EMBL" id="APF17472.1"/>
    </source>
</evidence>
<reference evidence="6 7" key="1">
    <citation type="submission" date="2011-09" db="EMBL/GenBank/DDBJ databases">
        <title>The permanent draft genome of Caldithrix abyssi DSM 13497.</title>
        <authorList>
            <consortium name="US DOE Joint Genome Institute (JGI-PGF)"/>
            <person name="Lucas S."/>
            <person name="Han J."/>
            <person name="Lapidus A."/>
            <person name="Bruce D."/>
            <person name="Goodwin L."/>
            <person name="Pitluck S."/>
            <person name="Peters L."/>
            <person name="Kyrpides N."/>
            <person name="Mavromatis K."/>
            <person name="Ivanova N."/>
            <person name="Mikhailova N."/>
            <person name="Chertkov O."/>
            <person name="Detter J.C."/>
            <person name="Tapia R."/>
            <person name="Han C."/>
            <person name="Land M."/>
            <person name="Hauser L."/>
            <person name="Markowitz V."/>
            <person name="Cheng J.-F."/>
            <person name="Hugenholtz P."/>
            <person name="Woyke T."/>
            <person name="Wu D."/>
            <person name="Spring S."/>
            <person name="Brambilla E."/>
            <person name="Klenk H.-P."/>
            <person name="Eisen J.A."/>
        </authorList>
    </citation>
    <scope>NUCLEOTIDE SEQUENCE [LARGE SCALE GENOMIC DNA]</scope>
    <source>
        <strain evidence="6 7">DSM 13497</strain>
    </source>
</reference>
<dbReference type="SMART" id="SM00331">
    <property type="entry name" value="PP2C_SIG"/>
    <property type="match status" value="1"/>
</dbReference>
<keyword evidence="7" id="KW-1185">Reference proteome</keyword>
<accession>H1XU82</accession>
<dbReference type="InterPro" id="IPR036457">
    <property type="entry name" value="PPM-type-like_dom_sf"/>
</dbReference>
<dbReference type="SUPFAM" id="SSF81606">
    <property type="entry name" value="PP2C-like"/>
    <property type="match status" value="1"/>
</dbReference>
<dbReference type="SUPFAM" id="SSF55781">
    <property type="entry name" value="GAF domain-like"/>
    <property type="match status" value="1"/>
</dbReference>
<dbReference type="PANTHER" id="PTHR43156">
    <property type="entry name" value="STAGE II SPORULATION PROTEIN E-RELATED"/>
    <property type="match status" value="1"/>
</dbReference>
<feature type="domain" description="PPM-type phosphatase" evidence="4">
    <location>
        <begin position="436"/>
        <end position="652"/>
    </location>
</feature>
<dbReference type="EMBL" id="CM001402">
    <property type="protein sequence ID" value="EHO41572.1"/>
    <property type="molecule type" value="Genomic_DNA"/>
</dbReference>
<dbReference type="Proteomes" id="UP000004671">
    <property type="component" value="Chromosome"/>
</dbReference>
<dbReference type="Pfam" id="PF01590">
    <property type="entry name" value="GAF"/>
    <property type="match status" value="1"/>
</dbReference>
<feature type="domain" description="GAF" evidence="3">
    <location>
        <begin position="266"/>
        <end position="409"/>
    </location>
</feature>
<evidence type="ECO:0000256" key="2">
    <source>
        <dbReference type="SAM" id="Phobius"/>
    </source>
</evidence>
<keyword evidence="2" id="KW-0472">Membrane</keyword>
<evidence type="ECO:0000256" key="1">
    <source>
        <dbReference type="ARBA" id="ARBA00022801"/>
    </source>
</evidence>
<dbReference type="InterPro" id="IPR003018">
    <property type="entry name" value="GAF"/>
</dbReference>
<dbReference type="STRING" id="880073.Cabys_721"/>
<evidence type="ECO:0000313" key="7">
    <source>
        <dbReference type="Proteomes" id="UP000004671"/>
    </source>
</evidence>
<dbReference type="AlphaFoldDB" id="H1XU82"/>
<dbReference type="Gene3D" id="3.60.40.10">
    <property type="entry name" value="PPM-type phosphatase domain"/>
    <property type="match status" value="1"/>
</dbReference>
<keyword evidence="1" id="KW-0378">Hydrolase</keyword>
<dbReference type="InterPro" id="IPR052016">
    <property type="entry name" value="Bact_Sigma-Reg"/>
</dbReference>
<evidence type="ECO:0000259" key="4">
    <source>
        <dbReference type="SMART" id="SM00331"/>
    </source>
</evidence>
<organism evidence="6 7">
    <name type="scientific">Caldithrix abyssi DSM 13497</name>
    <dbReference type="NCBI Taxonomy" id="880073"/>
    <lineage>
        <taxon>Bacteria</taxon>
        <taxon>Pseudomonadati</taxon>
        <taxon>Calditrichota</taxon>
        <taxon>Calditrichia</taxon>
        <taxon>Calditrichales</taxon>
        <taxon>Calditrichaceae</taxon>
        <taxon>Caldithrix</taxon>
    </lineage>
</organism>
<dbReference type="Gene3D" id="3.30.450.40">
    <property type="match status" value="1"/>
</dbReference>
<dbReference type="eggNOG" id="COG2208">
    <property type="taxonomic scope" value="Bacteria"/>
</dbReference>
<dbReference type="InterPro" id="IPR001932">
    <property type="entry name" value="PPM-type_phosphatase-like_dom"/>
</dbReference>
<evidence type="ECO:0000313" key="6">
    <source>
        <dbReference type="EMBL" id="EHO41572.1"/>
    </source>
</evidence>
<dbReference type="PANTHER" id="PTHR43156:SF2">
    <property type="entry name" value="STAGE II SPORULATION PROTEIN E"/>
    <property type="match status" value="1"/>
</dbReference>
<dbReference type="EMBL" id="CP018099">
    <property type="protein sequence ID" value="APF17472.1"/>
    <property type="molecule type" value="Genomic_DNA"/>
</dbReference>
<feature type="transmembrane region" description="Helical" evidence="2">
    <location>
        <begin position="50"/>
        <end position="70"/>
    </location>
</feature>
<proteinExistence type="predicted"/>
<gene>
    <name evidence="5" type="ORF">Cabys_721</name>
    <name evidence="6" type="ORF">Calab_1958</name>
</gene>
<feature type="transmembrane region" description="Helical" evidence="2">
    <location>
        <begin position="27"/>
        <end position="44"/>
    </location>
</feature>
<dbReference type="InterPro" id="IPR029016">
    <property type="entry name" value="GAF-like_dom_sf"/>
</dbReference>
<dbReference type="KEGG" id="caby:Cabys_721"/>
<evidence type="ECO:0000313" key="8">
    <source>
        <dbReference type="Proteomes" id="UP000183868"/>
    </source>
</evidence>
<name>H1XU82_CALAY</name>
<dbReference type="GO" id="GO:0016791">
    <property type="term" value="F:phosphatase activity"/>
    <property type="evidence" value="ECO:0007669"/>
    <property type="project" value="TreeGrafter"/>
</dbReference>
<reference evidence="5 8" key="2">
    <citation type="submission" date="2016-11" db="EMBL/GenBank/DDBJ databases">
        <title>Genomic analysis of Caldithrix abyssi and proposal of a novel bacterial phylum Caldithrichaeota.</title>
        <authorList>
            <person name="Kublanov I."/>
            <person name="Sigalova O."/>
            <person name="Gavrilov S."/>
            <person name="Lebedinsky A."/>
            <person name="Ivanova N."/>
            <person name="Daum C."/>
            <person name="Reddy T."/>
            <person name="Klenk H.P."/>
            <person name="Goker M."/>
            <person name="Reva O."/>
            <person name="Miroshnichenko M."/>
            <person name="Kyprides N."/>
            <person name="Woyke T."/>
            <person name="Gelfand M."/>
        </authorList>
    </citation>
    <scope>NUCLEOTIDE SEQUENCE [LARGE SCALE GENOMIC DNA]</scope>
    <source>
        <strain evidence="5 8">LF13</strain>
    </source>
</reference>
<dbReference type="InParanoid" id="H1XU82"/>
<keyword evidence="2" id="KW-0812">Transmembrane</keyword>
<dbReference type="SMART" id="SM00065">
    <property type="entry name" value="GAF"/>
    <property type="match status" value="1"/>
</dbReference>
<dbReference type="PaxDb" id="880073-Calab_1958"/>
<dbReference type="Proteomes" id="UP000183868">
    <property type="component" value="Chromosome"/>
</dbReference>
<dbReference type="Pfam" id="PF07228">
    <property type="entry name" value="SpoIIE"/>
    <property type="match status" value="1"/>
</dbReference>
<sequence length="653" mass="75084">MNLSSFLSKFGQNSGGNLSTRKILETVFVYTIALILFVVFDLLLNRFTESPFLTFTVTIILLLLFQPYLLRFLKKILLPKTYFLTTKAQRILEKLNNDLNHATHFNEVASLLYQAFDELFSEQAFIFYIVEEDKYYPAHYHNVTDKELLAFDLKSEHLEGIPLQTLHIRKLEKTQLPREFIRIAHENNLNSLFAFRGHNQIFAFLLINPEQIFFFHEAEAWKIFEKIQKKAGLILENTALIVDLRNRNYQMRKLLEVGHKILSSFDIKQILDFILSVSRQVAHYDAAAIFLFDEHSGELKNISYDGYDPAIIENLHLKIGEGSIGWVVANKTIDVIDDVRKSDHYYRLRDETLSQCAIPLIFDDKVLGVICLESDRLSFFNEHLVELLQLFGQMAAIAIHNANQFKVMLEKQALEHELINAGHIQKALLVQRFPRIKGLDISAVNIPSKIVSGDLYDIIQYDEFTVGLAIGDVSGKGAPAAITMALALAGLRSQRQFFMTSCDIVYRLNNLLYESSVEGNYVSFFYALVSTQKKKIIFTNAGHNPPILLKNDGQIVWLKDGGIVLGFQPDIQFKQQELEFEHGDIILMYTDGITEAMNALEEEFGEERLIKLLKENRHLPVYELRQKIIDAVQNFSGKREHEDDITLVLCKFE</sequence>
<keyword evidence="2" id="KW-1133">Transmembrane helix</keyword>
<dbReference type="HOGENOM" id="CLU_419609_0_0_0"/>
<protein>
    <submittedName>
        <fullName evidence="6">Protein serine/threonine phosphatase with GAF(S) sensor(S)</fullName>
    </submittedName>
    <submittedName>
        <fullName evidence="5">Serine phosphatase RsbU, regulator of sigma subunit</fullName>
    </submittedName>
</protein>